<keyword evidence="2" id="KW-1185">Reference proteome</keyword>
<evidence type="ECO:0000313" key="1">
    <source>
        <dbReference type="EMBL" id="KAF2283560.1"/>
    </source>
</evidence>
<sequence>MKSCLNRAEADLVVRVPLFSAYDDITSSNLGNKGNFMFVDFSSETNMLEHLDDDFISEVCSSLQEFIKEIAAVNKMLHEHTATFHKQASSLSKLMGSTCRDMSSQKESFEAMKQGVKLIESNGKEKDMEIVTLRRNIALLHEACTRSLMEIENRKAEVVAKSLAARNLGINLKQQLMVMVASLGGESYFSSEEHVKTTAEKLLLAVKDLLA</sequence>
<proteinExistence type="predicted"/>
<dbReference type="EMBL" id="JAAGAX010000018">
    <property type="protein sequence ID" value="KAF2283560.1"/>
    <property type="molecule type" value="Genomic_DNA"/>
</dbReference>
<comment type="caution">
    <text evidence="1">The sequence shown here is derived from an EMBL/GenBank/DDBJ whole genome shotgun (WGS) entry which is preliminary data.</text>
</comment>
<evidence type="ECO:0000313" key="2">
    <source>
        <dbReference type="Proteomes" id="UP000467840"/>
    </source>
</evidence>
<protein>
    <submittedName>
        <fullName evidence="1">Uncharacterized protein</fullName>
    </submittedName>
</protein>
<dbReference type="Proteomes" id="UP000467840">
    <property type="component" value="Chromosome 12"/>
</dbReference>
<dbReference type="AlphaFoldDB" id="A0A6A6K461"/>
<name>A0A6A6K461_HEVBR</name>
<dbReference type="PANTHER" id="PTHR43939:SF50">
    <property type="entry name" value="NUCLEOPORIN"/>
    <property type="match status" value="1"/>
</dbReference>
<accession>A0A6A6K461</accession>
<reference evidence="1 2" key="1">
    <citation type="journal article" date="2020" name="Mol. Plant">
        <title>The Chromosome-Based Rubber Tree Genome Provides New Insights into Spurge Genome Evolution and Rubber Biosynthesis.</title>
        <authorList>
            <person name="Liu J."/>
            <person name="Shi C."/>
            <person name="Shi C.C."/>
            <person name="Li W."/>
            <person name="Zhang Q.J."/>
            <person name="Zhang Y."/>
            <person name="Li K."/>
            <person name="Lu H.F."/>
            <person name="Shi C."/>
            <person name="Zhu S.T."/>
            <person name="Xiao Z.Y."/>
            <person name="Nan H."/>
            <person name="Yue Y."/>
            <person name="Zhu X.G."/>
            <person name="Wu Y."/>
            <person name="Hong X.N."/>
            <person name="Fan G.Y."/>
            <person name="Tong Y."/>
            <person name="Zhang D."/>
            <person name="Mao C.L."/>
            <person name="Liu Y.L."/>
            <person name="Hao S.J."/>
            <person name="Liu W.Q."/>
            <person name="Lv M.Q."/>
            <person name="Zhang H.B."/>
            <person name="Liu Y."/>
            <person name="Hu-Tang G.R."/>
            <person name="Wang J.P."/>
            <person name="Wang J.H."/>
            <person name="Sun Y.H."/>
            <person name="Ni S.B."/>
            <person name="Chen W.B."/>
            <person name="Zhang X.C."/>
            <person name="Jiao Y.N."/>
            <person name="Eichler E.E."/>
            <person name="Li G.H."/>
            <person name="Liu X."/>
            <person name="Gao L.Z."/>
        </authorList>
    </citation>
    <scope>NUCLEOTIDE SEQUENCE [LARGE SCALE GENOMIC DNA]</scope>
    <source>
        <strain evidence="2">cv. GT1</strain>
        <tissue evidence="1">Leaf</tissue>
    </source>
</reference>
<dbReference type="PANTHER" id="PTHR43939">
    <property type="entry name" value="COILED-COIL DOMAIN-CONTAINING PROTEIN 158"/>
    <property type="match status" value="1"/>
</dbReference>
<gene>
    <name evidence="1" type="ORF">GH714_011986</name>
</gene>
<organism evidence="1 2">
    <name type="scientific">Hevea brasiliensis</name>
    <name type="common">Para rubber tree</name>
    <name type="synonym">Siphonia brasiliensis</name>
    <dbReference type="NCBI Taxonomy" id="3981"/>
    <lineage>
        <taxon>Eukaryota</taxon>
        <taxon>Viridiplantae</taxon>
        <taxon>Streptophyta</taxon>
        <taxon>Embryophyta</taxon>
        <taxon>Tracheophyta</taxon>
        <taxon>Spermatophyta</taxon>
        <taxon>Magnoliopsida</taxon>
        <taxon>eudicotyledons</taxon>
        <taxon>Gunneridae</taxon>
        <taxon>Pentapetalae</taxon>
        <taxon>rosids</taxon>
        <taxon>fabids</taxon>
        <taxon>Malpighiales</taxon>
        <taxon>Euphorbiaceae</taxon>
        <taxon>Crotonoideae</taxon>
        <taxon>Micrandreae</taxon>
        <taxon>Hevea</taxon>
    </lineage>
</organism>